<sequence>MTFNGKPILINGATGNVGSSTVKEFLEQENSVPTKKLILIAVDISNDQELSKVMNQIREKLCLKLTTNFIPFFLNKPGSSYTLVTGASDLVDEIGPEKIPSDITGISQTTLYGISKVARYETKNHAVKFNELLIDYLIEDDDTYRKLVSQEKYLKRSGIVDINNTYKFRTEFINGVNPIIFVPQFHFLQVWQKFAMNY</sequence>
<evidence type="ECO:0000313" key="1">
    <source>
        <dbReference type="EMBL" id="ESA04744.1"/>
    </source>
</evidence>
<dbReference type="VEuPathDB" id="FungiDB:RhiirFUN_021752"/>
<dbReference type="EMBL" id="KI294072">
    <property type="protein sequence ID" value="ESA04744.1"/>
    <property type="molecule type" value="Genomic_DNA"/>
</dbReference>
<proteinExistence type="predicted"/>
<protein>
    <submittedName>
        <fullName evidence="1">Uncharacterized protein</fullName>
    </submittedName>
</protein>
<dbReference type="SUPFAM" id="SSF51735">
    <property type="entry name" value="NAD(P)-binding Rossmann-fold domains"/>
    <property type="match status" value="1"/>
</dbReference>
<gene>
    <name evidence="1" type="ORF">GLOINDRAFT_85176</name>
</gene>
<organism evidence="1">
    <name type="scientific">Rhizophagus irregularis (strain DAOM 181602 / DAOM 197198 / MUCL 43194)</name>
    <name type="common">Arbuscular mycorrhizal fungus</name>
    <name type="synonym">Glomus intraradices</name>
    <dbReference type="NCBI Taxonomy" id="747089"/>
    <lineage>
        <taxon>Eukaryota</taxon>
        <taxon>Fungi</taxon>
        <taxon>Fungi incertae sedis</taxon>
        <taxon>Mucoromycota</taxon>
        <taxon>Glomeromycotina</taxon>
        <taxon>Glomeromycetes</taxon>
        <taxon>Glomerales</taxon>
        <taxon>Glomeraceae</taxon>
        <taxon>Rhizophagus</taxon>
    </lineage>
</organism>
<reference evidence="1" key="1">
    <citation type="submission" date="2013-07" db="EMBL/GenBank/DDBJ databases">
        <title>The genome of an arbuscular mycorrhizal fungus provides insights into the evolution of the oldest plant symbiosis.</title>
        <authorList>
            <consortium name="DOE Joint Genome Institute"/>
            <person name="Tisserant E."/>
            <person name="Malbreil M."/>
            <person name="Kuo A."/>
            <person name="Kohler A."/>
            <person name="Symeonidi A."/>
            <person name="Balestrini R."/>
            <person name="Charron P."/>
            <person name="Duensing N."/>
            <person name="Frei-dit-Frey N."/>
            <person name="Gianinazzi-Pearson V."/>
            <person name="Gilbert B."/>
            <person name="Handa Y."/>
            <person name="Hijri M."/>
            <person name="Kaul R."/>
            <person name="Kawaguchi M."/>
            <person name="Krajinski F."/>
            <person name="Lammers P."/>
            <person name="Lapierre D."/>
            <person name="Masclaux F.G."/>
            <person name="Murat C."/>
            <person name="Morin E."/>
            <person name="Ndikumana S."/>
            <person name="Pagni M."/>
            <person name="Petitpierre D."/>
            <person name="Requena N."/>
            <person name="Rosikiewicz P."/>
            <person name="Riley R."/>
            <person name="Saito K."/>
            <person name="San Clemente H."/>
            <person name="Shapiro H."/>
            <person name="van Tuinen D."/>
            <person name="Becard G."/>
            <person name="Bonfante P."/>
            <person name="Paszkowski U."/>
            <person name="Shachar-Hill Y."/>
            <person name="Young J.P."/>
            <person name="Sanders I.R."/>
            <person name="Henrissat B."/>
            <person name="Rensing S.A."/>
            <person name="Grigoriev I.V."/>
            <person name="Corradi N."/>
            <person name="Roux C."/>
            <person name="Martin F."/>
        </authorList>
    </citation>
    <scope>NUCLEOTIDE SEQUENCE</scope>
    <source>
        <strain evidence="1">DAOM 197198</strain>
    </source>
</reference>
<accession>U9T997</accession>
<name>U9T997_RHIID</name>
<dbReference type="STRING" id="747089.U9T997"/>
<dbReference type="HOGENOM" id="CLU_1378782_0_0_1"/>
<dbReference type="AlphaFoldDB" id="U9T997"/>
<dbReference type="InterPro" id="IPR036291">
    <property type="entry name" value="NAD(P)-bd_dom_sf"/>
</dbReference>